<feature type="compositionally biased region" description="Basic and acidic residues" evidence="2">
    <location>
        <begin position="1"/>
        <end position="11"/>
    </location>
</feature>
<feature type="compositionally biased region" description="Polar residues" evidence="2">
    <location>
        <begin position="422"/>
        <end position="449"/>
    </location>
</feature>
<keyword evidence="1" id="KW-0175">Coiled coil</keyword>
<feature type="compositionally biased region" description="Basic and acidic residues" evidence="2">
    <location>
        <begin position="407"/>
        <end position="418"/>
    </location>
</feature>
<proteinExistence type="predicted"/>
<organism evidence="3 4">
    <name type="scientific">Trypanosoma theileri</name>
    <dbReference type="NCBI Taxonomy" id="67003"/>
    <lineage>
        <taxon>Eukaryota</taxon>
        <taxon>Discoba</taxon>
        <taxon>Euglenozoa</taxon>
        <taxon>Kinetoplastea</taxon>
        <taxon>Metakinetoplastina</taxon>
        <taxon>Trypanosomatida</taxon>
        <taxon>Trypanosomatidae</taxon>
        <taxon>Trypanosoma</taxon>
    </lineage>
</organism>
<sequence length="494" mass="56699">MDRNSLRRTSEKPFSPSNARINKHFMSGQPIRSTGISERKNDLGSLNKNTLRQFSRGSTPTHRQRTTSRSSGSCSVVTLEETIADVMGIRMQSLADLGARIEELSALHRQEEEAFRNQVGGVLQQLEVARVTHMDVEHDYEALLKKERAERQAVMSLMQQFKNQGAELINTMKKSLQEAREKWKAEVERNAHLAAQLRHYSKENTSLDSFKGDNTIESVSDSKNKALYTKIETLTRLLEEEDAIIVELQQRNKSLEKKVAVLTQQRNRLLDLEAQHLETEEFNTEYNNLLNQVRRSESNENEMTLEEKVNVLTRFTKMLLQRLQAEQRQRLRVEEQTVRMASEHDQLVRVLESRIKSVEGNKSVQVNSYYQNELYNGREENSDSVLRDEVNISLVNNSTIVEEENQTTEKERVGKEPECDNNGYTISPNSITKNNNILHPDQNKTNKSTGDSVHAVLEAQLTSLTSEFQQSISQWNTLTTNAGKGLREKDFYPD</sequence>
<protein>
    <submittedName>
        <fullName evidence="3">Uncharacterized protein</fullName>
    </submittedName>
</protein>
<evidence type="ECO:0000256" key="2">
    <source>
        <dbReference type="SAM" id="MobiDB-lite"/>
    </source>
</evidence>
<dbReference type="Proteomes" id="UP000192257">
    <property type="component" value="Unassembled WGS sequence"/>
</dbReference>
<dbReference type="OrthoDB" id="244970at2759"/>
<feature type="region of interest" description="Disordered" evidence="2">
    <location>
        <begin position="403"/>
        <end position="449"/>
    </location>
</feature>
<evidence type="ECO:0000256" key="1">
    <source>
        <dbReference type="SAM" id="Coils"/>
    </source>
</evidence>
<comment type="caution">
    <text evidence="3">The sequence shown here is derived from an EMBL/GenBank/DDBJ whole genome shotgun (WGS) entry which is preliminary data.</text>
</comment>
<evidence type="ECO:0000313" key="4">
    <source>
        <dbReference type="Proteomes" id="UP000192257"/>
    </source>
</evidence>
<evidence type="ECO:0000313" key="3">
    <source>
        <dbReference type="EMBL" id="ORC87381.1"/>
    </source>
</evidence>
<feature type="compositionally biased region" description="Polar residues" evidence="2">
    <location>
        <begin position="44"/>
        <end position="72"/>
    </location>
</feature>
<feature type="coiled-coil region" evidence="1">
    <location>
        <begin position="231"/>
        <end position="306"/>
    </location>
</feature>
<reference evidence="3 4" key="1">
    <citation type="submission" date="2017-03" db="EMBL/GenBank/DDBJ databases">
        <title>An alternative strategy for trypanosome survival in the mammalian bloodstream revealed through genome and transcriptome analysis of the ubiquitous bovine parasite Trypanosoma (Megatrypanum) theileri.</title>
        <authorList>
            <person name="Kelly S."/>
            <person name="Ivens A."/>
            <person name="Mott A."/>
            <person name="O'Neill E."/>
            <person name="Emms D."/>
            <person name="Macleod O."/>
            <person name="Voorheis P."/>
            <person name="Matthews J."/>
            <person name="Matthews K."/>
            <person name="Carrington M."/>
        </authorList>
    </citation>
    <scope>NUCLEOTIDE SEQUENCE [LARGE SCALE GENOMIC DNA]</scope>
    <source>
        <strain evidence="3">Edinburgh</strain>
    </source>
</reference>
<gene>
    <name evidence="3" type="ORF">TM35_000221800</name>
</gene>
<name>A0A1X0NS05_9TRYP</name>
<keyword evidence="4" id="KW-1185">Reference proteome</keyword>
<feature type="region of interest" description="Disordered" evidence="2">
    <location>
        <begin position="1"/>
        <end position="72"/>
    </location>
</feature>
<dbReference type="AlphaFoldDB" id="A0A1X0NS05"/>
<dbReference type="EMBL" id="NBCO01000022">
    <property type="protein sequence ID" value="ORC87381.1"/>
    <property type="molecule type" value="Genomic_DNA"/>
</dbReference>
<dbReference type="GeneID" id="39987007"/>
<dbReference type="RefSeq" id="XP_028881447.1">
    <property type="nucleotide sequence ID" value="XM_029027227.1"/>
</dbReference>
<dbReference type="VEuPathDB" id="TriTrypDB:TM35_000221800"/>
<accession>A0A1X0NS05</accession>